<sequence>MKALLLPIALSLLTALRAQEPPSCPLEPQQIAGTWYVKAVVTDKNMPKEMRPRKSSPVTLTALGGGDLEIRFTLMKEDQCHEKITRMQPTGEPGKYSASGGKKHIYILELPVEGHYILFCQGQLQGKSVQVGKLIGRNPDVSPEALEAFKKFAQRKGLSPEDVFTPEQMDPRNHGGLTQPDVNATATVRRSPRASGTPSGGSRSLVLVWLPRAHRGLCSGLCGRAEARISIDFLPGKGYAVVHSQGRMDRTYFRMAMLIGAPALSETARPTIQPPSWDIWVGKAPSVGTPRESGWSLNETWPACSAAQTHVHPSPSGCSLEESPEALRTFEEFVESKGLNKTEMVSPCTWARRQMSMGPHLLVQLPVLEEHLVPGPTGRHRAPPAPARGATLSSRSQRRPQQGRTHPFLTDRQGISDTVIFPPETPGPLTPRPQFPQDKSCVIPLTWGPVETGLDGGARDWHGAQVAGTWHSEAVAASDISLLDAEGTPGPPRVYTDELRPIPRDWRSWRPLEIPLQKRWVSPAVDLPLPGLQACKGGLLAGPSSTVGRTRAPGSGDGAHRSLCPWSPAQGFRPHRTALGSVWGDAHVKATAGQLLAWVLGAWAVPSRSPEWAEGLYRGFGSAGLHLSFPAASGAAPWWLRDEGSSHLQGTASSTAVTFNKDENKTKNTEEKLNKSRHLCPRSATPAASVKCLLLALGLALACGVQAAHIPQTAEDLDVRKVAGTWYSLAMAASDISLLDAQSAPLRVYVEELKPTPGGDLEILLQKWENGKCAQKKIIAEKTEIPAVFKIDALNENKVLVLDTDYKKYLLFCMENSAEPEQSLACQCLVRTPEVDDEAMEKFDKALKALPMHIRLSFNPTQLEEQCRV</sequence>
<evidence type="ECO:0000259" key="7">
    <source>
        <dbReference type="Pfam" id="PF00061"/>
    </source>
</evidence>
<keyword evidence="4" id="KW-0683">Retinol-binding</keyword>
<proteinExistence type="inferred from homology"/>
<feature type="compositionally biased region" description="Low complexity" evidence="5">
    <location>
        <begin position="387"/>
        <end position="402"/>
    </location>
</feature>
<dbReference type="CDD" id="cd19414">
    <property type="entry name" value="lipocalin_1_3_4_13-like"/>
    <property type="match status" value="1"/>
</dbReference>
<keyword evidence="2" id="KW-0813">Transport</keyword>
<feature type="chain" id="PRO_5046177090" description="Lipocalin/cytosolic fatty-acid binding domain-containing protein" evidence="6">
    <location>
        <begin position="19"/>
        <end position="869"/>
    </location>
</feature>
<dbReference type="InterPro" id="IPR022272">
    <property type="entry name" value="Lipocalin_CS"/>
</dbReference>
<organism evidence="8 9">
    <name type="scientific">Rangifer tarandus platyrhynchus</name>
    <name type="common">Svalbard reindeer</name>
    <dbReference type="NCBI Taxonomy" id="3082113"/>
    <lineage>
        <taxon>Eukaryota</taxon>
        <taxon>Metazoa</taxon>
        <taxon>Chordata</taxon>
        <taxon>Craniata</taxon>
        <taxon>Vertebrata</taxon>
        <taxon>Euteleostomi</taxon>
        <taxon>Mammalia</taxon>
        <taxon>Eutheria</taxon>
        <taxon>Laurasiatheria</taxon>
        <taxon>Artiodactyla</taxon>
        <taxon>Ruminantia</taxon>
        <taxon>Pecora</taxon>
        <taxon>Cervidae</taxon>
        <taxon>Odocoileinae</taxon>
        <taxon>Rangifer</taxon>
    </lineage>
</organism>
<evidence type="ECO:0000256" key="3">
    <source>
        <dbReference type="ARBA" id="ARBA00022743"/>
    </source>
</evidence>
<keyword evidence="3" id="KW-0494">Milk protein</keyword>
<dbReference type="PRINTS" id="PR01172">
    <property type="entry name" value="BLCTOGLOBULN"/>
</dbReference>
<gene>
    <name evidence="8" type="ORF">MRATA1EN1_LOCUS23963</name>
</gene>
<evidence type="ECO:0000256" key="6">
    <source>
        <dbReference type="SAM" id="SignalP"/>
    </source>
</evidence>
<dbReference type="Pfam" id="PF00061">
    <property type="entry name" value="Lipocalin"/>
    <property type="match status" value="2"/>
</dbReference>
<dbReference type="Proteomes" id="UP001176941">
    <property type="component" value="Chromosome 4"/>
</dbReference>
<feature type="compositionally biased region" description="Polar residues" evidence="5">
    <location>
        <begin position="180"/>
        <end position="201"/>
    </location>
</feature>
<dbReference type="InterPro" id="IPR002345">
    <property type="entry name" value="Lipocalin"/>
</dbReference>
<keyword evidence="9" id="KW-1185">Reference proteome</keyword>
<dbReference type="InterPro" id="IPR000566">
    <property type="entry name" value="Lipocln_cytosolic_FA-bd_dom"/>
</dbReference>
<dbReference type="CDD" id="cd19416">
    <property type="entry name" value="lipocalin_beta-LG-like"/>
    <property type="match status" value="1"/>
</dbReference>
<feature type="signal peptide" evidence="6">
    <location>
        <begin position="1"/>
        <end position="18"/>
    </location>
</feature>
<dbReference type="PANTHER" id="PTHR11430:SF129">
    <property type="entry name" value="ODORANT-BINDING PROTEIN 2A-RELATED"/>
    <property type="match status" value="1"/>
</dbReference>
<evidence type="ECO:0000256" key="2">
    <source>
        <dbReference type="ARBA" id="ARBA00022448"/>
    </source>
</evidence>
<keyword evidence="6" id="KW-0732">Signal</keyword>
<feature type="region of interest" description="Disordered" evidence="5">
    <location>
        <begin position="373"/>
        <end position="434"/>
    </location>
</feature>
<dbReference type="Gene3D" id="2.40.128.20">
    <property type="match status" value="2"/>
</dbReference>
<feature type="region of interest" description="Disordered" evidence="5">
    <location>
        <begin position="168"/>
        <end position="201"/>
    </location>
</feature>
<reference evidence="8" key="1">
    <citation type="submission" date="2023-04" db="EMBL/GenBank/DDBJ databases">
        <authorList>
            <consortium name="ELIXIR-Norway"/>
        </authorList>
    </citation>
    <scope>NUCLEOTIDE SEQUENCE [LARGE SCALE GENOMIC DNA]</scope>
</reference>
<dbReference type="InterPro" id="IPR002447">
    <property type="entry name" value="Blactoglobulin"/>
</dbReference>
<evidence type="ECO:0000313" key="9">
    <source>
        <dbReference type="Proteomes" id="UP001176941"/>
    </source>
</evidence>
<accession>A0ABN8ZPZ2</accession>
<dbReference type="PANTHER" id="PTHR11430">
    <property type="entry name" value="LIPOCALIN"/>
    <property type="match status" value="1"/>
</dbReference>
<dbReference type="PROSITE" id="PS00213">
    <property type="entry name" value="LIPOCALIN"/>
    <property type="match status" value="1"/>
</dbReference>
<evidence type="ECO:0000256" key="4">
    <source>
        <dbReference type="ARBA" id="ARBA00023072"/>
    </source>
</evidence>
<evidence type="ECO:0000313" key="8">
    <source>
        <dbReference type="EMBL" id="CAI9175001.1"/>
    </source>
</evidence>
<feature type="domain" description="Lipocalin/cytosolic fatty-acid binding" evidence="7">
    <location>
        <begin position="32"/>
        <end position="170"/>
    </location>
</feature>
<feature type="compositionally biased region" description="Pro residues" evidence="5">
    <location>
        <begin position="423"/>
        <end position="434"/>
    </location>
</feature>
<name>A0ABN8ZPZ2_RANTA</name>
<protein>
    <recommendedName>
        <fullName evidence="7">Lipocalin/cytosolic fatty-acid binding domain-containing protein</fullName>
    </recommendedName>
</protein>
<feature type="domain" description="Lipocalin/cytosolic fatty-acid binding" evidence="7">
    <location>
        <begin position="723"/>
        <end position="857"/>
    </location>
</feature>
<evidence type="ECO:0000256" key="1">
    <source>
        <dbReference type="ARBA" id="ARBA00006889"/>
    </source>
</evidence>
<dbReference type="SUPFAM" id="SSF50814">
    <property type="entry name" value="Lipocalins"/>
    <property type="match status" value="2"/>
</dbReference>
<evidence type="ECO:0000256" key="5">
    <source>
        <dbReference type="SAM" id="MobiDB-lite"/>
    </source>
</evidence>
<dbReference type="EMBL" id="OX459940">
    <property type="protein sequence ID" value="CAI9175001.1"/>
    <property type="molecule type" value="Genomic_DNA"/>
</dbReference>
<comment type="similarity">
    <text evidence="1">Belongs to the calycin superfamily. Lipocalin family.</text>
</comment>
<dbReference type="InterPro" id="IPR012674">
    <property type="entry name" value="Calycin"/>
</dbReference>
<dbReference type="PRINTS" id="PR00179">
    <property type="entry name" value="LIPOCALIN"/>
</dbReference>